<evidence type="ECO:0000259" key="6">
    <source>
        <dbReference type="Pfam" id="PF00135"/>
    </source>
</evidence>
<dbReference type="PROSITE" id="PS00941">
    <property type="entry name" value="CARBOXYLESTERASE_B_2"/>
    <property type="match status" value="1"/>
</dbReference>
<feature type="compositionally biased region" description="Polar residues" evidence="5">
    <location>
        <begin position="361"/>
        <end position="372"/>
    </location>
</feature>
<accession>A0ABQ9GHY1</accession>
<dbReference type="Proteomes" id="UP001159363">
    <property type="component" value="Chromosome 11"/>
</dbReference>
<protein>
    <recommendedName>
        <fullName evidence="6">Carboxylesterase type B domain-containing protein</fullName>
    </recommendedName>
</protein>
<dbReference type="InterPro" id="IPR029058">
    <property type="entry name" value="AB_hydrolase_fold"/>
</dbReference>
<dbReference type="InterPro" id="IPR019819">
    <property type="entry name" value="Carboxylesterase_B_CS"/>
</dbReference>
<dbReference type="PANTHER" id="PTHR43142:SF1">
    <property type="entry name" value="CARBOXYLIC ESTER HYDROLASE"/>
    <property type="match status" value="1"/>
</dbReference>
<keyword evidence="4" id="KW-0325">Glycoprotein</keyword>
<dbReference type="InterPro" id="IPR002018">
    <property type="entry name" value="CarbesteraseB"/>
</dbReference>
<dbReference type="InterPro" id="IPR019826">
    <property type="entry name" value="Carboxylesterase_B_AS"/>
</dbReference>
<feature type="domain" description="Carboxylesterase type B" evidence="6">
    <location>
        <begin position="369"/>
        <end position="437"/>
    </location>
</feature>
<evidence type="ECO:0000313" key="8">
    <source>
        <dbReference type="Proteomes" id="UP001159363"/>
    </source>
</evidence>
<reference evidence="7 8" key="1">
    <citation type="submission" date="2023-02" db="EMBL/GenBank/DDBJ databases">
        <title>LHISI_Scaffold_Assembly.</title>
        <authorList>
            <person name="Stuart O.P."/>
            <person name="Cleave R."/>
            <person name="Magrath M.J.L."/>
            <person name="Mikheyev A.S."/>
        </authorList>
    </citation>
    <scope>NUCLEOTIDE SEQUENCE [LARGE SCALE GENOMIC DNA]</scope>
    <source>
        <strain evidence="7">Daus_M_001</strain>
        <tissue evidence="7">Leg muscle</tissue>
    </source>
</reference>
<proteinExistence type="inferred from homology"/>
<feature type="domain" description="Carboxylesterase type B" evidence="6">
    <location>
        <begin position="597"/>
        <end position="707"/>
    </location>
</feature>
<evidence type="ECO:0000256" key="5">
    <source>
        <dbReference type="SAM" id="MobiDB-lite"/>
    </source>
</evidence>
<keyword evidence="3" id="KW-0378">Hydrolase</keyword>
<evidence type="ECO:0000256" key="2">
    <source>
        <dbReference type="ARBA" id="ARBA00022487"/>
    </source>
</evidence>
<name>A0ABQ9GHY1_9NEOP</name>
<dbReference type="EMBL" id="JARBHB010000012">
    <property type="protein sequence ID" value="KAJ8871621.1"/>
    <property type="molecule type" value="Genomic_DNA"/>
</dbReference>
<evidence type="ECO:0000256" key="4">
    <source>
        <dbReference type="ARBA" id="ARBA00023180"/>
    </source>
</evidence>
<dbReference type="Gene3D" id="3.40.50.1820">
    <property type="entry name" value="alpha/beta hydrolase"/>
    <property type="match status" value="3"/>
</dbReference>
<dbReference type="SUPFAM" id="SSF53474">
    <property type="entry name" value="alpha/beta-Hydrolases"/>
    <property type="match status" value="3"/>
</dbReference>
<dbReference type="PROSITE" id="PS00122">
    <property type="entry name" value="CARBOXYLESTERASE_B_1"/>
    <property type="match status" value="1"/>
</dbReference>
<dbReference type="Pfam" id="PF00135">
    <property type="entry name" value="COesterase"/>
    <property type="match status" value="3"/>
</dbReference>
<keyword evidence="2" id="KW-0719">Serine esterase</keyword>
<evidence type="ECO:0000256" key="1">
    <source>
        <dbReference type="ARBA" id="ARBA00005964"/>
    </source>
</evidence>
<sequence length="1130" mass="125230">MLQPPQPSEPWDGVLNATQDPNICVQRNIYLGSHEIEGQEDCLYLNVYTPQLPDETRETKLRPVMVWIHGGGWLSGGGILGFYSPAHLLDRDVVLVGFNYRLGALGFLSTGDKVCPGNNGMKDQVMALRWVRDNIAAFGGDPNSVTIFGQSAGGASVHYHVISRMSRGSRSVFSCLKKIYRILGCIGRTKKDNFKPSRQFLHVKPIVFQAATYYVSLPKAPGKQCVATPAEDDRVPEAICLAHEGSFPVLLAPGRHHRGACPSPHTHHHLLPATHSVWPGVQNGRASTTNYTPHRGGTATSVGIVPECRGVLAGVFAWVWRPYLCGLHLALVGRRSYDPQLLYLPDPTLQQLHDQPDKEGSTSSSQKPTAQNPGLFHHAISMSGSAFCPWAFAPGGSAKHLAEKIAVLLNCPTDSSENLVACLEKKDATEIIGTDWAFTCWGLRQTPSLQQPTRGCSHCRQQFSAEISKGRLSQFRKACVASRPRVRDVTGSPAPAACPLPARRATDAPSLKLPFLETPAAPVFDCILFPPHICAHQDYHPILSGLVYGSEVRYGISNARFWNRERAAWNLRYRFGRHSISDLKPVDCAINACQQSAPEWDWHPRVPFRPVIETEVADGDEKFLTKDPRVAVAEQDLAPVPWMAGLTSGEGALVAVGIFQDEKLLGELNDDFDRIAPMSLFYRNTSNKADEITRKVREYYFGEHPIDRNAVYEVVDVSGVWVTSPLDWSGLRLVLELVVVDDGQEVLGVGAFCKWGETSQLSGSMARNLLLLSPGAVPHLKWYRAGLTTENLKRSTTYADSPRLVLPGNSLANVTSSALDDPPLLLADQKRWSHVGCQDYHWVCNPNQGQAIAPKQIPPPAPAPRCSEKTAGTTGEVHCALPYIAGQRMLWRPQGRVCDVPQSKRAWHLARVYCKLLHITLLPVRSMTVNFFFAQMYTDAFMTADMAEAVKAHVAADVAPAFYYVFDHRGTHTYAAFIGDATLYDYGEILTMFLIMWFLISKNSTQHNYLNPLHLFLPINLKRHSSAPLHRSQSRPHFNHRHLLPASRREGVHQRGAFLREDHPQKPHFVNLSPALRPLGWPHLSGWTKWIMVGTSSRSRDSFVVTSLSFGVEVWVVPTFSGVDMDGVTI</sequence>
<feature type="domain" description="Carboxylesterase type B" evidence="6">
    <location>
        <begin position="3"/>
        <end position="168"/>
    </location>
</feature>
<evidence type="ECO:0000313" key="7">
    <source>
        <dbReference type="EMBL" id="KAJ8871621.1"/>
    </source>
</evidence>
<comment type="similarity">
    <text evidence="1">Belongs to the type-B carboxylesterase/lipase family.</text>
</comment>
<comment type="caution">
    <text evidence="7">The sequence shown here is derived from an EMBL/GenBank/DDBJ whole genome shotgun (WGS) entry which is preliminary data.</text>
</comment>
<dbReference type="PANTHER" id="PTHR43142">
    <property type="entry name" value="CARBOXYLIC ESTER HYDROLASE"/>
    <property type="match status" value="1"/>
</dbReference>
<evidence type="ECO:0000256" key="3">
    <source>
        <dbReference type="ARBA" id="ARBA00022801"/>
    </source>
</evidence>
<feature type="region of interest" description="Disordered" evidence="5">
    <location>
        <begin position="350"/>
        <end position="374"/>
    </location>
</feature>
<keyword evidence="8" id="KW-1185">Reference proteome</keyword>
<gene>
    <name evidence="7" type="ORF">PR048_027948</name>
</gene>
<organism evidence="7 8">
    <name type="scientific">Dryococelus australis</name>
    <dbReference type="NCBI Taxonomy" id="614101"/>
    <lineage>
        <taxon>Eukaryota</taxon>
        <taxon>Metazoa</taxon>
        <taxon>Ecdysozoa</taxon>
        <taxon>Arthropoda</taxon>
        <taxon>Hexapoda</taxon>
        <taxon>Insecta</taxon>
        <taxon>Pterygota</taxon>
        <taxon>Neoptera</taxon>
        <taxon>Polyneoptera</taxon>
        <taxon>Phasmatodea</taxon>
        <taxon>Verophasmatodea</taxon>
        <taxon>Anareolatae</taxon>
        <taxon>Phasmatidae</taxon>
        <taxon>Eurycanthinae</taxon>
        <taxon>Dryococelus</taxon>
    </lineage>
</organism>